<proteinExistence type="predicted"/>
<evidence type="ECO:0000313" key="2">
    <source>
        <dbReference type="Proteomes" id="UP000255207"/>
    </source>
</evidence>
<sequence>MPDFAGGNPVGIPAAMEQAIRSICAIENAGPRDGTGFLISKDYVLTNYHVVSALIEAQHDDAARAAAFEAAECRFDYVTPGSGGHAMLGETVRIAEVVTSREPAPGDILPGGDFPPTHLDYAVIRIARKMGELPAADGRQRGWIPLSARATVPVAGEDVWILQHPWGEGWTRVQQSLIYADGMIVDGAAAGGRRVVHNASTRVGSSGSPCFAVNRGFALVALHNWGNGAGEGRAIPILLIANDLRGHPLAHLILDIPLPARNTRPNPINVTSRKQAALCLMDRSDPENDLIVAVNGELRWSPPGDDLPLVHVIVCKESDGQEYFADRLQHLIFNGPAERRDTKRIGALKRRLTPPTRNVSAPRWPKLEGAASGRHERRLRRLQNELLQLEAQGSHLLILQTSIDIEWAAETERQLIEAFAKKVSDRFSGSPDKIQVIVIFMTPDDDAGRRLGEAFENLWCVGQAPPHCGVCLRFEDIDRDDLHEWREQLEQAWGENAAFATALRASFNASRTRPLAEVAKELDESLVAYINSAVDDPNPAGEQMR</sequence>
<dbReference type="Proteomes" id="UP000255207">
    <property type="component" value="Unassembled WGS sequence"/>
</dbReference>
<dbReference type="GO" id="GO:0008233">
    <property type="term" value="F:peptidase activity"/>
    <property type="evidence" value="ECO:0007669"/>
    <property type="project" value="UniProtKB-KW"/>
</dbReference>
<dbReference type="SUPFAM" id="SSF50494">
    <property type="entry name" value="Trypsin-like serine proteases"/>
    <property type="match status" value="1"/>
</dbReference>
<dbReference type="RefSeq" id="WP_114829624.1">
    <property type="nucleotide sequence ID" value="NZ_QQTO01000033.1"/>
</dbReference>
<dbReference type="Pfam" id="PF13365">
    <property type="entry name" value="Trypsin_2"/>
    <property type="match status" value="1"/>
</dbReference>
<dbReference type="InterPro" id="IPR043504">
    <property type="entry name" value="Peptidase_S1_PA_chymotrypsin"/>
</dbReference>
<keyword evidence="1" id="KW-0378">Hydrolase</keyword>
<dbReference type="OrthoDB" id="9811262at2"/>
<reference evidence="2" key="1">
    <citation type="submission" date="2018-07" db="EMBL/GenBank/DDBJ databases">
        <authorList>
            <person name="Safronova V.I."/>
            <person name="Chirak E.R."/>
            <person name="Sazanova A.L."/>
        </authorList>
    </citation>
    <scope>NUCLEOTIDE SEQUENCE [LARGE SCALE GENOMIC DNA]</scope>
    <source>
        <strain evidence="2">RCAM04685</strain>
    </source>
</reference>
<keyword evidence="1" id="KW-0645">Protease</keyword>
<gene>
    <name evidence="1" type="ORF">DWE98_12610</name>
</gene>
<dbReference type="GO" id="GO:0006508">
    <property type="term" value="P:proteolysis"/>
    <property type="evidence" value="ECO:0007669"/>
    <property type="project" value="UniProtKB-KW"/>
</dbReference>
<keyword evidence="2" id="KW-1185">Reference proteome</keyword>
<name>A0A370L5T7_9HYPH</name>
<accession>A0A370L5T7</accession>
<dbReference type="Gene3D" id="2.40.10.10">
    <property type="entry name" value="Trypsin-like serine proteases"/>
    <property type="match status" value="2"/>
</dbReference>
<comment type="caution">
    <text evidence="1">The sequence shown here is derived from an EMBL/GenBank/DDBJ whole genome shotgun (WGS) entry which is preliminary data.</text>
</comment>
<organism evidence="1 2">
    <name type="scientific">Bosea caraganae</name>
    <dbReference type="NCBI Taxonomy" id="2763117"/>
    <lineage>
        <taxon>Bacteria</taxon>
        <taxon>Pseudomonadati</taxon>
        <taxon>Pseudomonadota</taxon>
        <taxon>Alphaproteobacteria</taxon>
        <taxon>Hyphomicrobiales</taxon>
        <taxon>Boseaceae</taxon>
        <taxon>Bosea</taxon>
    </lineage>
</organism>
<dbReference type="EMBL" id="QQTP01000006">
    <property type="protein sequence ID" value="RDJ24528.1"/>
    <property type="molecule type" value="Genomic_DNA"/>
</dbReference>
<evidence type="ECO:0000313" key="1">
    <source>
        <dbReference type="EMBL" id="RDJ24528.1"/>
    </source>
</evidence>
<dbReference type="InterPro" id="IPR009003">
    <property type="entry name" value="Peptidase_S1_PA"/>
</dbReference>
<protein>
    <submittedName>
        <fullName evidence="1">Serine protease</fullName>
    </submittedName>
</protein>
<dbReference type="AlphaFoldDB" id="A0A370L5T7"/>